<evidence type="ECO:0000313" key="12">
    <source>
        <dbReference type="Proteomes" id="UP000289738"/>
    </source>
</evidence>
<comment type="similarity">
    <text evidence="2">Belongs to the mTERF family.</text>
</comment>
<reference evidence="11 12" key="1">
    <citation type="submission" date="2019-01" db="EMBL/GenBank/DDBJ databases">
        <title>Sequencing of cultivated peanut Arachis hypogaea provides insights into genome evolution and oil improvement.</title>
        <authorList>
            <person name="Chen X."/>
        </authorList>
    </citation>
    <scope>NUCLEOTIDE SEQUENCE [LARGE SCALE GENOMIC DNA]</scope>
    <source>
        <strain evidence="12">cv. Fuhuasheng</strain>
        <tissue evidence="11">Leaves</tissue>
    </source>
</reference>
<dbReference type="FunFam" id="1.25.70.10:FF:000001">
    <property type="entry name" value="Mitochondrial transcription termination factor-like"/>
    <property type="match status" value="1"/>
</dbReference>
<dbReference type="PANTHER" id="PTHR13068:SF133">
    <property type="entry name" value="MITOCHONDRIAL TRANSCRIPTION TERMINATION FACTOR FAMILY PROTEIN"/>
    <property type="match status" value="1"/>
</dbReference>
<dbReference type="Pfam" id="PF02536">
    <property type="entry name" value="mTERF"/>
    <property type="match status" value="2"/>
</dbReference>
<dbReference type="GO" id="GO:0016020">
    <property type="term" value="C:membrane"/>
    <property type="evidence" value="ECO:0007669"/>
    <property type="project" value="UniProtKB-SubCell"/>
</dbReference>
<dbReference type="InterPro" id="IPR006634">
    <property type="entry name" value="TLC-dom"/>
</dbReference>
<dbReference type="AlphaFoldDB" id="A0A445C3V1"/>
<dbReference type="PANTHER" id="PTHR13068">
    <property type="entry name" value="CGI-12 PROTEIN-RELATED"/>
    <property type="match status" value="1"/>
</dbReference>
<feature type="transmembrane region" description="Helical" evidence="9">
    <location>
        <begin position="505"/>
        <end position="525"/>
    </location>
</feature>
<keyword evidence="3" id="KW-0804">Transcription</keyword>
<proteinExistence type="inferred from homology"/>
<evidence type="ECO:0000313" key="11">
    <source>
        <dbReference type="EMBL" id="RYR45606.1"/>
    </source>
</evidence>
<comment type="subcellular location">
    <subcellularLocation>
        <location evidence="1">Membrane</location>
        <topology evidence="1">Multi-pass membrane protein</topology>
    </subcellularLocation>
</comment>
<feature type="transmembrane region" description="Helical" evidence="9">
    <location>
        <begin position="422"/>
        <end position="444"/>
    </location>
</feature>
<protein>
    <recommendedName>
        <fullName evidence="10">TLC domain-containing protein</fullName>
    </recommendedName>
</protein>
<dbReference type="STRING" id="3818.A0A445C3V1"/>
<keyword evidence="3" id="KW-0805">Transcription regulation</keyword>
<dbReference type="GO" id="GO:0003676">
    <property type="term" value="F:nucleic acid binding"/>
    <property type="evidence" value="ECO:0007669"/>
    <property type="project" value="InterPro"/>
</dbReference>
<dbReference type="SMART" id="SM00724">
    <property type="entry name" value="TLC"/>
    <property type="match status" value="1"/>
</dbReference>
<dbReference type="InterPro" id="IPR038538">
    <property type="entry name" value="MTERF_sf"/>
</dbReference>
<keyword evidence="3" id="KW-0806">Transcription termination</keyword>
<dbReference type="PROSITE" id="PS50922">
    <property type="entry name" value="TLC"/>
    <property type="match status" value="1"/>
</dbReference>
<comment type="caution">
    <text evidence="11">The sequence shown here is derived from an EMBL/GenBank/DDBJ whole genome shotgun (WGS) entry which is preliminary data.</text>
</comment>
<evidence type="ECO:0000256" key="3">
    <source>
        <dbReference type="ARBA" id="ARBA00022472"/>
    </source>
</evidence>
<dbReference type="Proteomes" id="UP000289738">
    <property type="component" value="Chromosome A07"/>
</dbReference>
<dbReference type="EMBL" id="SDMP01000007">
    <property type="protein sequence ID" value="RYR45606.1"/>
    <property type="molecule type" value="Genomic_DNA"/>
</dbReference>
<keyword evidence="5" id="KW-0809">Transit peptide</keyword>
<keyword evidence="6 9" id="KW-1133">Transmembrane helix</keyword>
<evidence type="ECO:0000256" key="8">
    <source>
        <dbReference type="PROSITE-ProRule" id="PRU00205"/>
    </source>
</evidence>
<dbReference type="InterPro" id="IPR003690">
    <property type="entry name" value="MTERF"/>
</dbReference>
<evidence type="ECO:0000259" key="10">
    <source>
        <dbReference type="PROSITE" id="PS50922"/>
    </source>
</evidence>
<evidence type="ECO:0000256" key="2">
    <source>
        <dbReference type="ARBA" id="ARBA00007692"/>
    </source>
</evidence>
<evidence type="ECO:0000256" key="6">
    <source>
        <dbReference type="ARBA" id="ARBA00022989"/>
    </source>
</evidence>
<feature type="domain" description="TLC" evidence="10">
    <location>
        <begin position="453"/>
        <end position="657"/>
    </location>
</feature>
<sequence length="660" mass="75635">MMPNFLISRLASSFKTLNLNNPKSQLNLLQQHKSHLIFFNSLATKDTKRPKDHNFTISYLIAECGFSPETAALLSQKVQFKTPEKPNAVLALLRQYGFSDTQIAKFIQKRPLFLLTDAEKIIKPKLMFFSSIGIPRVLLPKLVIENQNLLARSLEKCLIPRYEVLKSVVRSEQEIVCSLKRGAMAFVLCDVMKNLIPNTKVLRDLGVPQSSISLLVMFHPSEAFMNHERFAKCVKLAKEMGFDPNKCNFISAVHVLSHMDCAKMDRKMKSLEKWGWSKEVSLSSFRKFPTFMSYSPERIGRAMRFLVEDMGWSSEDIARFPTTLGYSLEKRVIPRCHVIKVLKSKRLVKDQLCLATFMCMKEEEFLEDFVTKYLGQVPLLPKEATCGKLELNVWILGETLNQANLFVKEYLLADPLIPYTSIIGGIFACKMVYDLTQLFSTVYFKTYSSLTKIQRIEWNNRSMSTIHAIFITSMSLYLVFCSTLYSDNWSSEIITHRSSPVSTFALGVSVGYFIADLAMIFWYFPSLGGYEYVIHHLLSLVAVAYSMLSGEGQLYTYMVLISETTTPGINLRWYLDVAGMKKSKAYLVNGVVIFVAWLVARIILFVYMFYHVYLHYDQVEHMSTFGEMLVIVVPLVLSAMNLIWFSKIIKGLRKTLAKRQ</sequence>
<dbReference type="Pfam" id="PF03798">
    <property type="entry name" value="TRAM_LAG1_CLN8"/>
    <property type="match status" value="1"/>
</dbReference>
<dbReference type="SMART" id="SM00733">
    <property type="entry name" value="Mterf"/>
    <property type="match status" value="6"/>
</dbReference>
<gene>
    <name evidence="11" type="ORF">Ahy_A07g031431</name>
</gene>
<feature type="transmembrane region" description="Helical" evidence="9">
    <location>
        <begin position="465"/>
        <end position="485"/>
    </location>
</feature>
<evidence type="ECO:0000256" key="5">
    <source>
        <dbReference type="ARBA" id="ARBA00022946"/>
    </source>
</evidence>
<feature type="transmembrane region" description="Helical" evidence="9">
    <location>
        <begin position="629"/>
        <end position="649"/>
    </location>
</feature>
<organism evidence="11 12">
    <name type="scientific">Arachis hypogaea</name>
    <name type="common">Peanut</name>
    <dbReference type="NCBI Taxonomy" id="3818"/>
    <lineage>
        <taxon>Eukaryota</taxon>
        <taxon>Viridiplantae</taxon>
        <taxon>Streptophyta</taxon>
        <taxon>Embryophyta</taxon>
        <taxon>Tracheophyta</taxon>
        <taxon>Spermatophyta</taxon>
        <taxon>Magnoliopsida</taxon>
        <taxon>eudicotyledons</taxon>
        <taxon>Gunneridae</taxon>
        <taxon>Pentapetalae</taxon>
        <taxon>rosids</taxon>
        <taxon>fabids</taxon>
        <taxon>Fabales</taxon>
        <taxon>Fabaceae</taxon>
        <taxon>Papilionoideae</taxon>
        <taxon>50 kb inversion clade</taxon>
        <taxon>dalbergioids sensu lato</taxon>
        <taxon>Dalbergieae</taxon>
        <taxon>Pterocarpus clade</taxon>
        <taxon>Arachis</taxon>
    </lineage>
</organism>
<keyword evidence="12" id="KW-1185">Reference proteome</keyword>
<evidence type="ECO:0000256" key="1">
    <source>
        <dbReference type="ARBA" id="ARBA00004141"/>
    </source>
</evidence>
<accession>A0A445C3V1</accession>
<dbReference type="Gene3D" id="1.25.70.10">
    <property type="entry name" value="Transcription termination factor 3, mitochondrial"/>
    <property type="match status" value="1"/>
</dbReference>
<feature type="transmembrane region" description="Helical" evidence="9">
    <location>
        <begin position="587"/>
        <end position="609"/>
    </location>
</feature>
<name>A0A445C3V1_ARAHY</name>
<evidence type="ECO:0000256" key="9">
    <source>
        <dbReference type="SAM" id="Phobius"/>
    </source>
</evidence>
<keyword evidence="4 8" id="KW-0812">Transmembrane</keyword>
<evidence type="ECO:0000256" key="4">
    <source>
        <dbReference type="ARBA" id="ARBA00022692"/>
    </source>
</evidence>
<keyword evidence="7 8" id="KW-0472">Membrane</keyword>
<evidence type="ECO:0000256" key="7">
    <source>
        <dbReference type="ARBA" id="ARBA00023136"/>
    </source>
</evidence>
<dbReference type="GO" id="GO:0006353">
    <property type="term" value="P:DNA-templated transcription termination"/>
    <property type="evidence" value="ECO:0007669"/>
    <property type="project" value="UniProtKB-KW"/>
</dbReference>